<reference evidence="8" key="2">
    <citation type="submission" date="2020-10" db="EMBL/GenBank/DDBJ databases">
        <authorList>
            <person name="Cooper E.A."/>
            <person name="Brenton Z.W."/>
            <person name="Flinn B.S."/>
            <person name="Jenkins J."/>
            <person name="Shu S."/>
            <person name="Flowers D."/>
            <person name="Luo F."/>
            <person name="Wang Y."/>
            <person name="Xia P."/>
            <person name="Barry K."/>
            <person name="Daum C."/>
            <person name="Lipzen A."/>
            <person name="Yoshinaga Y."/>
            <person name="Schmutz J."/>
            <person name="Saski C."/>
            <person name="Vermerris W."/>
            <person name="Kresovich S."/>
        </authorList>
    </citation>
    <scope>NUCLEOTIDE SEQUENCE</scope>
</reference>
<evidence type="ECO:0000259" key="7">
    <source>
        <dbReference type="PROSITE" id="PS50089"/>
    </source>
</evidence>
<evidence type="ECO:0000256" key="5">
    <source>
        <dbReference type="SAM" id="MobiDB-lite"/>
    </source>
</evidence>
<gene>
    <name evidence="8" type="ORF">BDA96_10G144700</name>
</gene>
<sequence length="776" mass="84354">MAALAAVDSSAPPPPSESSKGKGKMDDDAEAEGAEKMCGICYVDGRRAIRGELDCCAHFFCFVCIMAWGRVESRCPFCKARFRTIRRPPVAGRFPDERIVSVPERNQVYNPQGNGSSTVGGDPYVNTICTVCSSSSDDELLLLCELCDSAAHTYCVGLGNAVPEGDWFCKDCGTIRDDQLRWQAENQAEFEIGVNVPDAEPVPDPLVSGVVDEEHDLERTDARSGGGGSMSDPVPSIYDIVDDDFATIAGIFRRRIPEDNRPQGTSAGSQCPRSTQGRDNGLAAYHARIRLEVERARTLRNSRNLDKRIRELRENWAALRDGSVGFAPHMPGRRRKDMAGSASVPTEHQRYAEPATISSRNGTTAASVPLRTPLSEETSTSLGHSKKVLHKDTRDARKAWKRLEMAKSSGGRKISNTPASLNCSSPFSMGNRSTSYSPIDTIVGHKNQNLPNKFCQKSNSICGHGTKAEHTPPANNSRGCHSLPENNRASVHERMISFQNRINQESLDGKVASSTHNRHVDQSLVSSCSTRRSEKLKSDMLHPQKYSSSSGQSAVTSSLQLGPSVESGSQSTMMVNPEESSAVCVEGIAATIEGTKSSSPSLQLRPGVGSGSQSTMMVNLEDSSAVCGEGIDATIEVTKSSSPDRLERKRKHSSERCHDQGSKRSRSTCKIAKSEISSLAIRELKLLKIDKTYGSDRFKEVARTATHSILAACRFEHSPSQSLALSRPVCKHSPKVKQLKSSAITDFCKECLRNFVKEAVSLALSGKQMDQTGTSY</sequence>
<dbReference type="Pfam" id="PF00628">
    <property type="entry name" value="PHD"/>
    <property type="match status" value="1"/>
</dbReference>
<feature type="region of interest" description="Disordered" evidence="5">
    <location>
        <begin position="640"/>
        <end position="666"/>
    </location>
</feature>
<evidence type="ECO:0000259" key="6">
    <source>
        <dbReference type="PROSITE" id="PS50016"/>
    </source>
</evidence>
<feature type="region of interest" description="Disordered" evidence="5">
    <location>
        <begin position="406"/>
        <end position="426"/>
    </location>
</feature>
<accession>A0A921Q564</accession>
<dbReference type="EMBL" id="CM027689">
    <property type="protein sequence ID" value="KAG0513921.1"/>
    <property type="molecule type" value="Genomic_DNA"/>
</dbReference>
<feature type="compositionally biased region" description="Basic and acidic residues" evidence="5">
    <location>
        <begin position="531"/>
        <end position="542"/>
    </location>
</feature>
<feature type="region of interest" description="Disordered" evidence="5">
    <location>
        <begin position="1"/>
        <end position="28"/>
    </location>
</feature>
<evidence type="ECO:0008006" key="10">
    <source>
        <dbReference type="Google" id="ProtNLM"/>
    </source>
</evidence>
<dbReference type="SUPFAM" id="SSF57850">
    <property type="entry name" value="RING/U-box"/>
    <property type="match status" value="1"/>
</dbReference>
<protein>
    <recommendedName>
        <fullName evidence="10">PHD-type domain-containing protein</fullName>
    </recommendedName>
</protein>
<proteinExistence type="predicted"/>
<dbReference type="SUPFAM" id="SSF57903">
    <property type="entry name" value="FYVE/PHD zinc finger"/>
    <property type="match status" value="1"/>
</dbReference>
<comment type="caution">
    <text evidence="8">The sequence shown here is derived from an EMBL/GenBank/DDBJ whole genome shotgun (WGS) entry which is preliminary data.</text>
</comment>
<dbReference type="AlphaFoldDB" id="A0A921Q564"/>
<evidence type="ECO:0000256" key="3">
    <source>
        <dbReference type="ARBA" id="ARBA00022833"/>
    </source>
</evidence>
<dbReference type="FunFam" id="3.30.40.10:FF:001010">
    <property type="entry name" value="PHD finger family"/>
    <property type="match status" value="1"/>
</dbReference>
<keyword evidence="3" id="KW-0862">Zinc</keyword>
<dbReference type="PANTHER" id="PTHR47177:SF4">
    <property type="entry name" value="OS06G0283200 PROTEIN"/>
    <property type="match status" value="1"/>
</dbReference>
<dbReference type="InterPro" id="IPR017907">
    <property type="entry name" value="Znf_RING_CS"/>
</dbReference>
<feature type="compositionally biased region" description="Polar residues" evidence="5">
    <location>
        <begin position="356"/>
        <end position="366"/>
    </location>
</feature>
<feature type="region of interest" description="Disordered" evidence="5">
    <location>
        <begin position="255"/>
        <end position="280"/>
    </location>
</feature>
<dbReference type="PROSITE" id="PS00518">
    <property type="entry name" value="ZF_RING_1"/>
    <property type="match status" value="1"/>
</dbReference>
<dbReference type="InterPro" id="IPR013083">
    <property type="entry name" value="Znf_RING/FYVE/PHD"/>
</dbReference>
<feature type="compositionally biased region" description="Polar residues" evidence="5">
    <location>
        <begin position="262"/>
        <end position="278"/>
    </location>
</feature>
<dbReference type="SMART" id="SM00184">
    <property type="entry name" value="RING"/>
    <property type="match status" value="2"/>
</dbReference>
<feature type="region of interest" description="Disordered" evidence="5">
    <location>
        <begin position="509"/>
        <end position="572"/>
    </location>
</feature>
<dbReference type="PANTHER" id="PTHR47177">
    <property type="entry name" value="F18C1.6 PROTEIN"/>
    <property type="match status" value="1"/>
</dbReference>
<feature type="compositionally biased region" description="Low complexity" evidence="5">
    <location>
        <begin position="1"/>
        <end position="10"/>
    </location>
</feature>
<feature type="compositionally biased region" description="Low complexity" evidence="5">
    <location>
        <begin position="547"/>
        <end position="558"/>
    </location>
</feature>
<name>A0A921Q564_SORBI</name>
<keyword evidence="2 4" id="KW-0863">Zinc-finger</keyword>
<feature type="compositionally biased region" description="Polar residues" evidence="5">
    <location>
        <begin position="414"/>
        <end position="426"/>
    </location>
</feature>
<feature type="domain" description="RING-type" evidence="7">
    <location>
        <begin position="38"/>
        <end position="79"/>
    </location>
</feature>
<dbReference type="InterPro" id="IPR019787">
    <property type="entry name" value="Znf_PHD-finger"/>
</dbReference>
<dbReference type="SMART" id="SM00249">
    <property type="entry name" value="PHD"/>
    <property type="match status" value="1"/>
</dbReference>
<dbReference type="PROSITE" id="PS50089">
    <property type="entry name" value="ZF_RING_2"/>
    <property type="match status" value="1"/>
</dbReference>
<evidence type="ECO:0000256" key="1">
    <source>
        <dbReference type="ARBA" id="ARBA00022723"/>
    </source>
</evidence>
<dbReference type="Gene3D" id="3.30.40.10">
    <property type="entry name" value="Zinc/RING finger domain, C3HC4 (zinc finger)"/>
    <property type="match status" value="2"/>
</dbReference>
<dbReference type="Proteomes" id="UP000807115">
    <property type="component" value="Chromosome 10"/>
</dbReference>
<feature type="domain" description="PHD-type" evidence="6">
    <location>
        <begin position="126"/>
        <end position="175"/>
    </location>
</feature>
<reference evidence="8" key="1">
    <citation type="journal article" date="2019" name="BMC Genomics">
        <title>A new reference genome for Sorghum bicolor reveals high levels of sequence similarity between sweet and grain genotypes: implications for the genetics of sugar metabolism.</title>
        <authorList>
            <person name="Cooper E.A."/>
            <person name="Brenton Z.W."/>
            <person name="Flinn B.S."/>
            <person name="Jenkins J."/>
            <person name="Shu S."/>
            <person name="Flowers D."/>
            <person name="Luo F."/>
            <person name="Wang Y."/>
            <person name="Xia P."/>
            <person name="Barry K."/>
            <person name="Daum C."/>
            <person name="Lipzen A."/>
            <person name="Yoshinaga Y."/>
            <person name="Schmutz J."/>
            <person name="Saski C."/>
            <person name="Vermerris W."/>
            <person name="Kresovich S."/>
        </authorList>
    </citation>
    <scope>NUCLEOTIDE SEQUENCE</scope>
</reference>
<dbReference type="InterPro" id="IPR011011">
    <property type="entry name" value="Znf_FYVE_PHD"/>
</dbReference>
<dbReference type="GO" id="GO:0008270">
    <property type="term" value="F:zinc ion binding"/>
    <property type="evidence" value="ECO:0007669"/>
    <property type="project" value="UniProtKB-KW"/>
</dbReference>
<dbReference type="InterPro" id="IPR001841">
    <property type="entry name" value="Znf_RING"/>
</dbReference>
<evidence type="ECO:0000313" key="8">
    <source>
        <dbReference type="EMBL" id="KAG0513921.1"/>
    </source>
</evidence>
<keyword evidence="1" id="KW-0479">Metal-binding</keyword>
<evidence type="ECO:0000256" key="2">
    <source>
        <dbReference type="ARBA" id="ARBA00022771"/>
    </source>
</evidence>
<feature type="region of interest" description="Disordered" evidence="5">
    <location>
        <begin position="327"/>
        <end position="393"/>
    </location>
</feature>
<evidence type="ECO:0000256" key="4">
    <source>
        <dbReference type="PROSITE-ProRule" id="PRU00175"/>
    </source>
</evidence>
<organism evidence="8 9">
    <name type="scientific">Sorghum bicolor</name>
    <name type="common">Sorghum</name>
    <name type="synonym">Sorghum vulgare</name>
    <dbReference type="NCBI Taxonomy" id="4558"/>
    <lineage>
        <taxon>Eukaryota</taxon>
        <taxon>Viridiplantae</taxon>
        <taxon>Streptophyta</taxon>
        <taxon>Embryophyta</taxon>
        <taxon>Tracheophyta</taxon>
        <taxon>Spermatophyta</taxon>
        <taxon>Magnoliopsida</taxon>
        <taxon>Liliopsida</taxon>
        <taxon>Poales</taxon>
        <taxon>Poaceae</taxon>
        <taxon>PACMAD clade</taxon>
        <taxon>Panicoideae</taxon>
        <taxon>Andropogonodae</taxon>
        <taxon>Andropogoneae</taxon>
        <taxon>Sorghinae</taxon>
        <taxon>Sorghum</taxon>
    </lineage>
</organism>
<dbReference type="PROSITE" id="PS50016">
    <property type="entry name" value="ZF_PHD_2"/>
    <property type="match status" value="1"/>
</dbReference>
<dbReference type="InterPro" id="IPR001965">
    <property type="entry name" value="Znf_PHD"/>
</dbReference>
<evidence type="ECO:0000313" key="9">
    <source>
        <dbReference type="Proteomes" id="UP000807115"/>
    </source>
</evidence>